<name>A0AAX3W9P2_METEX</name>
<dbReference type="AlphaFoldDB" id="A0AAX3W9P2"/>
<keyword evidence="1" id="KW-0472">Membrane</keyword>
<dbReference type="Proteomes" id="UP001223720">
    <property type="component" value="Chromosome"/>
</dbReference>
<keyword evidence="1" id="KW-1133">Transmembrane helix</keyword>
<evidence type="ECO:0000313" key="2">
    <source>
        <dbReference type="EMBL" id="WHQ68094.1"/>
    </source>
</evidence>
<accession>A0AAX3W9P2</accession>
<proteinExistence type="predicted"/>
<dbReference type="RefSeq" id="WP_283535063.1">
    <property type="nucleotide sequence ID" value="NZ_CP073633.1"/>
</dbReference>
<keyword evidence="1" id="KW-0812">Transmembrane</keyword>
<dbReference type="EMBL" id="CP073633">
    <property type="protein sequence ID" value="WHQ68094.1"/>
    <property type="molecule type" value="Genomic_DNA"/>
</dbReference>
<protein>
    <submittedName>
        <fullName evidence="2">Uncharacterized protein</fullName>
    </submittedName>
</protein>
<evidence type="ECO:0000256" key="1">
    <source>
        <dbReference type="SAM" id="Phobius"/>
    </source>
</evidence>
<sequence>MSDPANMFERAFALINDNANAISAIGSLTSALSSIAALSVAVLALIYFKRLLEENKILRKAGTEPEVVAFLFPNTKNINVIDFVISNVGSGPAFNITTKTDIDPHMLKEKRSFFRSNFGEIPISVLPQGDRVVTLFGQGFQILADPVLPPFNVTVEYQNIEKQIFIRTFHIDARQYAYVSRLSDTNAEKIAKSLEKMSKSFDYAISGNHLKVEVTSRAEQQKIENDIVDNFDLGPEDNSKPAAASPRSAMKWLRSRFSA</sequence>
<gene>
    <name evidence="2" type="ORF">KEC54_17075</name>
</gene>
<reference evidence="2" key="1">
    <citation type="journal article" date="2022" name="Biotechnol. Bioprocess Eng.">
        <title>Pan-genome Analysis Reveals Comparative Genomic Features of Central Metabolic Pathways in Methylorubrum extorquens.</title>
        <authorList>
            <person name="Lee G.M."/>
            <person name="Scott-Nevros Z.K."/>
            <person name="Lee S.-M."/>
            <person name="Kim D."/>
        </authorList>
    </citation>
    <scope>NUCLEOTIDE SEQUENCE</scope>
    <source>
        <strain evidence="2">ATCC 55366</strain>
    </source>
</reference>
<organism evidence="2 3">
    <name type="scientific">Methylorubrum extorquens</name>
    <name type="common">Methylobacterium dichloromethanicum</name>
    <name type="synonym">Methylobacterium extorquens</name>
    <dbReference type="NCBI Taxonomy" id="408"/>
    <lineage>
        <taxon>Bacteria</taxon>
        <taxon>Pseudomonadati</taxon>
        <taxon>Pseudomonadota</taxon>
        <taxon>Alphaproteobacteria</taxon>
        <taxon>Hyphomicrobiales</taxon>
        <taxon>Methylobacteriaceae</taxon>
        <taxon>Methylorubrum</taxon>
    </lineage>
</organism>
<feature type="transmembrane region" description="Helical" evidence="1">
    <location>
        <begin position="20"/>
        <end position="48"/>
    </location>
</feature>
<evidence type="ECO:0000313" key="3">
    <source>
        <dbReference type="Proteomes" id="UP001223720"/>
    </source>
</evidence>